<dbReference type="AlphaFoldDB" id="A0A927EWS8"/>
<reference evidence="3" key="1">
    <citation type="submission" date="2020-09" db="EMBL/GenBank/DDBJ databases">
        <title>Secondary metabolite and genome analysis of marine Streptomyces chumphonensis KK1-2T.</title>
        <authorList>
            <person name="Phongsopitanun W."/>
            <person name="Kanchanasin P."/>
            <person name="Pittayakhajonwut P."/>
            <person name="Suwanborirux K."/>
            <person name="Tanasupawat S."/>
        </authorList>
    </citation>
    <scope>NUCLEOTIDE SEQUENCE</scope>
    <source>
        <strain evidence="3">KK1-2</strain>
    </source>
</reference>
<organism evidence="3 4">
    <name type="scientific">Streptomyces chumphonensis</name>
    <dbReference type="NCBI Taxonomy" id="1214925"/>
    <lineage>
        <taxon>Bacteria</taxon>
        <taxon>Bacillati</taxon>
        <taxon>Actinomycetota</taxon>
        <taxon>Actinomycetes</taxon>
        <taxon>Kitasatosporales</taxon>
        <taxon>Streptomycetaceae</taxon>
        <taxon>Streptomyces</taxon>
    </lineage>
</organism>
<dbReference type="GO" id="GO:0004674">
    <property type="term" value="F:protein serine/threonine kinase activity"/>
    <property type="evidence" value="ECO:0007669"/>
    <property type="project" value="UniProtKB-KW"/>
</dbReference>
<evidence type="ECO:0000256" key="1">
    <source>
        <dbReference type="ARBA" id="ARBA00022527"/>
    </source>
</evidence>
<keyword evidence="3" id="KW-0067">ATP-binding</keyword>
<keyword evidence="4" id="KW-1185">Reference proteome</keyword>
<keyword evidence="1" id="KW-0723">Serine/threonine-protein kinase</keyword>
<dbReference type="InterPro" id="IPR036890">
    <property type="entry name" value="HATPase_C_sf"/>
</dbReference>
<dbReference type="CDD" id="cd16936">
    <property type="entry name" value="HATPase_RsbW-like"/>
    <property type="match status" value="1"/>
</dbReference>
<evidence type="ECO:0000259" key="2">
    <source>
        <dbReference type="Pfam" id="PF13581"/>
    </source>
</evidence>
<dbReference type="EMBL" id="JACXYU010000001">
    <property type="protein sequence ID" value="MBD3930833.1"/>
    <property type="molecule type" value="Genomic_DNA"/>
</dbReference>
<protein>
    <submittedName>
        <fullName evidence="3">ATP-binding protein</fullName>
    </submittedName>
</protein>
<gene>
    <name evidence="3" type="ORF">IF129_04535</name>
</gene>
<feature type="domain" description="Histidine kinase/HSP90-like ATPase" evidence="2">
    <location>
        <begin position="11"/>
        <end position="120"/>
    </location>
</feature>
<dbReference type="SUPFAM" id="SSF55874">
    <property type="entry name" value="ATPase domain of HSP90 chaperone/DNA topoisomerase II/histidine kinase"/>
    <property type="match status" value="1"/>
</dbReference>
<evidence type="ECO:0000313" key="4">
    <source>
        <dbReference type="Proteomes" id="UP000632289"/>
    </source>
</evidence>
<keyword evidence="3" id="KW-0547">Nucleotide-binding</keyword>
<dbReference type="PANTHER" id="PTHR35526">
    <property type="entry name" value="ANTI-SIGMA-F FACTOR RSBW-RELATED"/>
    <property type="match status" value="1"/>
</dbReference>
<sequence>MPAYSATWPCEPRTAGLARDLVRTALHTWELDELSDRATLITSELVGNSVQHSGGRLLRVGVTRPERDVVRLSVSDRSTAHPVPRPPDLGSEHGRGLLLVEALADAWETDVRAWGKVVRAELHVRTPRV</sequence>
<dbReference type="PANTHER" id="PTHR35526:SF3">
    <property type="entry name" value="ANTI-SIGMA-F FACTOR RSBW"/>
    <property type="match status" value="1"/>
</dbReference>
<proteinExistence type="predicted"/>
<dbReference type="InterPro" id="IPR050267">
    <property type="entry name" value="Anti-sigma-factor_SerPK"/>
</dbReference>
<dbReference type="GO" id="GO:0005524">
    <property type="term" value="F:ATP binding"/>
    <property type="evidence" value="ECO:0007669"/>
    <property type="project" value="UniProtKB-KW"/>
</dbReference>
<dbReference type="Proteomes" id="UP000632289">
    <property type="component" value="Unassembled WGS sequence"/>
</dbReference>
<name>A0A927EWS8_9ACTN</name>
<comment type="caution">
    <text evidence="3">The sequence shown here is derived from an EMBL/GenBank/DDBJ whole genome shotgun (WGS) entry which is preliminary data.</text>
</comment>
<dbReference type="Gene3D" id="3.30.565.10">
    <property type="entry name" value="Histidine kinase-like ATPase, C-terminal domain"/>
    <property type="match status" value="1"/>
</dbReference>
<accession>A0A927EWS8</accession>
<evidence type="ECO:0000313" key="3">
    <source>
        <dbReference type="EMBL" id="MBD3930833.1"/>
    </source>
</evidence>
<keyword evidence="1" id="KW-0808">Transferase</keyword>
<keyword evidence="1" id="KW-0418">Kinase</keyword>
<dbReference type="InterPro" id="IPR003594">
    <property type="entry name" value="HATPase_dom"/>
</dbReference>
<dbReference type="Pfam" id="PF13581">
    <property type="entry name" value="HATPase_c_2"/>
    <property type="match status" value="1"/>
</dbReference>